<evidence type="ECO:0000313" key="3">
    <source>
        <dbReference type="EMBL" id="ONK74721.1"/>
    </source>
</evidence>
<feature type="compositionally biased region" description="Basic residues" evidence="1">
    <location>
        <begin position="76"/>
        <end position="86"/>
    </location>
</feature>
<name>A0A5P1FDP1_ASPOF</name>
<protein>
    <recommendedName>
        <fullName evidence="5">Phytocyanin domain-containing protein</fullName>
    </recommendedName>
</protein>
<gene>
    <name evidence="3" type="ORF">A4U43_C03F9460</name>
</gene>
<dbReference type="Gene3D" id="2.60.40.420">
    <property type="entry name" value="Cupredoxins - blue copper proteins"/>
    <property type="match status" value="1"/>
</dbReference>
<evidence type="ECO:0008006" key="5">
    <source>
        <dbReference type="Google" id="ProtNLM"/>
    </source>
</evidence>
<feature type="chain" id="PRO_5024299608" description="Phytocyanin domain-containing protein" evidence="2">
    <location>
        <begin position="23"/>
        <end position="96"/>
    </location>
</feature>
<dbReference type="Gramene" id="ONK74721">
    <property type="protein sequence ID" value="ONK74721"/>
    <property type="gene ID" value="A4U43_C03F9460"/>
</dbReference>
<dbReference type="InterPro" id="IPR008972">
    <property type="entry name" value="Cupredoxin"/>
</dbReference>
<organism evidence="3 4">
    <name type="scientific">Asparagus officinalis</name>
    <name type="common">Garden asparagus</name>
    <dbReference type="NCBI Taxonomy" id="4686"/>
    <lineage>
        <taxon>Eukaryota</taxon>
        <taxon>Viridiplantae</taxon>
        <taxon>Streptophyta</taxon>
        <taxon>Embryophyta</taxon>
        <taxon>Tracheophyta</taxon>
        <taxon>Spermatophyta</taxon>
        <taxon>Magnoliopsida</taxon>
        <taxon>Liliopsida</taxon>
        <taxon>Asparagales</taxon>
        <taxon>Asparagaceae</taxon>
        <taxon>Asparagoideae</taxon>
        <taxon>Asparagus</taxon>
    </lineage>
</organism>
<reference evidence="4" key="1">
    <citation type="journal article" date="2017" name="Nat. Commun.">
        <title>The asparagus genome sheds light on the origin and evolution of a young Y chromosome.</title>
        <authorList>
            <person name="Harkess A."/>
            <person name="Zhou J."/>
            <person name="Xu C."/>
            <person name="Bowers J.E."/>
            <person name="Van der Hulst R."/>
            <person name="Ayyampalayam S."/>
            <person name="Mercati F."/>
            <person name="Riccardi P."/>
            <person name="McKain M.R."/>
            <person name="Kakrana A."/>
            <person name="Tang H."/>
            <person name="Ray J."/>
            <person name="Groenendijk J."/>
            <person name="Arikit S."/>
            <person name="Mathioni S.M."/>
            <person name="Nakano M."/>
            <person name="Shan H."/>
            <person name="Telgmann-Rauber A."/>
            <person name="Kanno A."/>
            <person name="Yue Z."/>
            <person name="Chen H."/>
            <person name="Li W."/>
            <person name="Chen Y."/>
            <person name="Xu X."/>
            <person name="Zhang Y."/>
            <person name="Luo S."/>
            <person name="Chen H."/>
            <person name="Gao J."/>
            <person name="Mao Z."/>
            <person name="Pires J.C."/>
            <person name="Luo M."/>
            <person name="Kudrna D."/>
            <person name="Wing R.A."/>
            <person name="Meyers B.C."/>
            <person name="Yi K."/>
            <person name="Kong H."/>
            <person name="Lavrijsen P."/>
            <person name="Sunseri F."/>
            <person name="Falavigna A."/>
            <person name="Ye Y."/>
            <person name="Leebens-Mack J.H."/>
            <person name="Chen G."/>
        </authorList>
    </citation>
    <scope>NUCLEOTIDE SEQUENCE [LARGE SCALE GENOMIC DNA]</scope>
    <source>
        <strain evidence="4">cv. DH0086</strain>
    </source>
</reference>
<dbReference type="SUPFAM" id="SSF49503">
    <property type="entry name" value="Cupredoxins"/>
    <property type="match status" value="1"/>
</dbReference>
<dbReference type="Proteomes" id="UP000243459">
    <property type="component" value="Chromosome 3"/>
</dbReference>
<keyword evidence="2" id="KW-0732">Signal</keyword>
<evidence type="ECO:0000256" key="2">
    <source>
        <dbReference type="SAM" id="SignalP"/>
    </source>
</evidence>
<feature type="signal peptide" evidence="2">
    <location>
        <begin position="1"/>
        <end position="22"/>
    </location>
</feature>
<dbReference type="AlphaFoldDB" id="A0A5P1FDP1"/>
<evidence type="ECO:0000256" key="1">
    <source>
        <dbReference type="SAM" id="MobiDB-lite"/>
    </source>
</evidence>
<proteinExistence type="predicted"/>
<sequence>MATLRAFTGLITIAVLLRAALGADHVVGGAGGWELTTDLSSWASAETFKTGDTLKKFARAEEDMAVIRSGEGGVRAGRRARGRAGQRVKPVEVKNI</sequence>
<feature type="region of interest" description="Disordered" evidence="1">
    <location>
        <begin position="76"/>
        <end position="96"/>
    </location>
</feature>
<accession>A0A5P1FDP1</accession>
<evidence type="ECO:0000313" key="4">
    <source>
        <dbReference type="Proteomes" id="UP000243459"/>
    </source>
</evidence>
<dbReference type="EMBL" id="CM007383">
    <property type="protein sequence ID" value="ONK74721.1"/>
    <property type="molecule type" value="Genomic_DNA"/>
</dbReference>
<keyword evidence="4" id="KW-1185">Reference proteome</keyword>